<organism evidence="1 3">
    <name type="scientific">Rotaria magnacalcarata</name>
    <dbReference type="NCBI Taxonomy" id="392030"/>
    <lineage>
        <taxon>Eukaryota</taxon>
        <taxon>Metazoa</taxon>
        <taxon>Spiralia</taxon>
        <taxon>Gnathifera</taxon>
        <taxon>Rotifera</taxon>
        <taxon>Eurotatoria</taxon>
        <taxon>Bdelloidea</taxon>
        <taxon>Philodinida</taxon>
        <taxon>Philodinidae</taxon>
        <taxon>Rotaria</taxon>
    </lineage>
</organism>
<gene>
    <name evidence="1" type="ORF">BYL167_LOCUS75937</name>
    <name evidence="2" type="ORF">GIL414_LOCUS87591</name>
</gene>
<reference evidence="1" key="1">
    <citation type="submission" date="2021-02" db="EMBL/GenBank/DDBJ databases">
        <authorList>
            <person name="Nowell W R."/>
        </authorList>
    </citation>
    <scope>NUCLEOTIDE SEQUENCE</scope>
</reference>
<dbReference type="Proteomes" id="UP000681720">
    <property type="component" value="Unassembled WGS sequence"/>
</dbReference>
<evidence type="ECO:0000313" key="3">
    <source>
        <dbReference type="Proteomes" id="UP000681967"/>
    </source>
</evidence>
<feature type="non-terminal residue" evidence="1">
    <location>
        <position position="128"/>
    </location>
</feature>
<accession>A0A8S3GJE9</accession>
<evidence type="ECO:0000313" key="1">
    <source>
        <dbReference type="EMBL" id="CAF5165994.1"/>
    </source>
</evidence>
<dbReference type="Proteomes" id="UP000681967">
    <property type="component" value="Unassembled WGS sequence"/>
</dbReference>
<protein>
    <submittedName>
        <fullName evidence="1">Uncharacterized protein</fullName>
    </submittedName>
</protein>
<dbReference type="EMBL" id="CAJOBH010272722">
    <property type="protein sequence ID" value="CAF5165994.1"/>
    <property type="molecule type" value="Genomic_DNA"/>
</dbReference>
<sequence length="128" mass="14854">MRDEVDAGVWQALLKSKTIGEDGRILIHLKDYTTHVKQLQFPKQKTENRLIFLLNIISNLQRFIKLRSEFYNFIEQHLDKFIDNAKNTLFMSEGVDYVIDVDRTGLDPDLNPKIIIIDKNTGTDQSSS</sequence>
<dbReference type="AlphaFoldDB" id="A0A8S3GJE9"/>
<evidence type="ECO:0000313" key="2">
    <source>
        <dbReference type="EMBL" id="CAF5227330.1"/>
    </source>
</evidence>
<proteinExistence type="predicted"/>
<name>A0A8S3GJE9_9BILA</name>
<dbReference type="EMBL" id="CAJOBJ010380729">
    <property type="protein sequence ID" value="CAF5227330.1"/>
    <property type="molecule type" value="Genomic_DNA"/>
</dbReference>
<comment type="caution">
    <text evidence="1">The sequence shown here is derived from an EMBL/GenBank/DDBJ whole genome shotgun (WGS) entry which is preliminary data.</text>
</comment>